<feature type="transmembrane region" description="Helical" evidence="1">
    <location>
        <begin position="33"/>
        <end position="52"/>
    </location>
</feature>
<gene>
    <name evidence="2" type="ORF">LPAF129_17520</name>
</gene>
<reference evidence="2" key="1">
    <citation type="journal article" date="2022" name="Int. J. Syst. Evol. Microbiol.">
        <title>A novel species of lactic acid bacteria, Ligilactobacillus pabuli sp. nov., isolated from alfalfa silage.</title>
        <authorList>
            <person name="Tohno M."/>
            <person name="Tanizawa Y."/>
            <person name="Sawada H."/>
            <person name="Sakamoto M."/>
            <person name="Ohkuma M."/>
            <person name="Kobayashi H."/>
        </authorList>
    </citation>
    <scope>NUCLEOTIDE SEQUENCE</scope>
    <source>
        <strain evidence="2">AF129</strain>
    </source>
</reference>
<sequence length="62" mass="6939">MRKLMTNSFVWTILLFLIFRILLEQLGGGRDGNLLVLVAVPLVVLGLMVQILKTILTSISQK</sequence>
<organism evidence="2 3">
    <name type="scientific">Ligilactobacillus pabuli</name>
    <dbReference type="NCBI Taxonomy" id="2886039"/>
    <lineage>
        <taxon>Bacteria</taxon>
        <taxon>Bacillati</taxon>
        <taxon>Bacillota</taxon>
        <taxon>Bacilli</taxon>
        <taxon>Lactobacillales</taxon>
        <taxon>Lactobacillaceae</taxon>
        <taxon>Ligilactobacillus</taxon>
    </lineage>
</organism>
<keyword evidence="3" id="KW-1185">Reference proteome</keyword>
<evidence type="ECO:0000256" key="1">
    <source>
        <dbReference type="SAM" id="Phobius"/>
    </source>
</evidence>
<evidence type="ECO:0000313" key="3">
    <source>
        <dbReference type="Proteomes" id="UP001055149"/>
    </source>
</evidence>
<name>A0ABQ5JJF2_9LACO</name>
<comment type="caution">
    <text evidence="2">The sequence shown here is derived from an EMBL/GenBank/DDBJ whole genome shotgun (WGS) entry which is preliminary data.</text>
</comment>
<dbReference type="Proteomes" id="UP001055149">
    <property type="component" value="Unassembled WGS sequence"/>
</dbReference>
<keyword evidence="1" id="KW-0812">Transmembrane</keyword>
<proteinExistence type="predicted"/>
<evidence type="ECO:0000313" key="2">
    <source>
        <dbReference type="EMBL" id="GKS82066.1"/>
    </source>
</evidence>
<keyword evidence="1" id="KW-1133">Transmembrane helix</keyword>
<keyword evidence="1" id="KW-0472">Membrane</keyword>
<dbReference type="RefSeq" id="WP_244056276.1">
    <property type="nucleotide sequence ID" value="NZ_BQXH01000018.1"/>
</dbReference>
<dbReference type="EMBL" id="BQXH01000018">
    <property type="protein sequence ID" value="GKS82066.1"/>
    <property type="molecule type" value="Genomic_DNA"/>
</dbReference>
<protein>
    <submittedName>
        <fullName evidence="2">Uncharacterized protein</fullName>
    </submittedName>
</protein>
<accession>A0ABQ5JJF2</accession>